<dbReference type="InterPro" id="IPR006311">
    <property type="entry name" value="TAT_signal"/>
</dbReference>
<dbReference type="STRING" id="1203610.HMPREF1536_03975"/>
<name>A0A0F5IXX5_9BACT</name>
<dbReference type="HOGENOM" id="CLU_046240_1_1_10"/>
<dbReference type="Gene3D" id="3.40.50.11440">
    <property type="match status" value="1"/>
</dbReference>
<reference evidence="3 4" key="1">
    <citation type="submission" date="2013-04" db="EMBL/GenBank/DDBJ databases">
        <title>The Genome Sequence of Parabacteroides gordonii DSM 23371.</title>
        <authorList>
            <consortium name="The Broad Institute Genomics Platform"/>
            <person name="Earl A."/>
            <person name="Ward D."/>
            <person name="Feldgarden M."/>
            <person name="Gevers D."/>
            <person name="Martens E."/>
            <person name="Sakamoto M."/>
            <person name="Benno Y."/>
            <person name="Suzuki N."/>
            <person name="Matsunaga N."/>
            <person name="Koshihara K."/>
            <person name="Seki M."/>
            <person name="Komiya H."/>
            <person name="Walker B."/>
            <person name="Young S."/>
            <person name="Zeng Q."/>
            <person name="Gargeya S."/>
            <person name="Fitzgerald M."/>
            <person name="Haas B."/>
            <person name="Abouelleil A."/>
            <person name="Allen A.W."/>
            <person name="Alvarado L."/>
            <person name="Arachchi H.M."/>
            <person name="Berlin A.M."/>
            <person name="Chapman S.B."/>
            <person name="Gainer-Dewar J."/>
            <person name="Goldberg J."/>
            <person name="Griggs A."/>
            <person name="Gujja S."/>
            <person name="Hansen M."/>
            <person name="Howarth C."/>
            <person name="Imamovic A."/>
            <person name="Ireland A."/>
            <person name="Larimer J."/>
            <person name="McCowan C."/>
            <person name="Murphy C."/>
            <person name="Pearson M."/>
            <person name="Poon T.W."/>
            <person name="Priest M."/>
            <person name="Roberts A."/>
            <person name="Saif S."/>
            <person name="Shea T."/>
            <person name="Sisk P."/>
            <person name="Sykes S."/>
            <person name="Wortman J."/>
            <person name="Nusbaum C."/>
            <person name="Birren B."/>
        </authorList>
    </citation>
    <scope>NUCLEOTIDE SEQUENCE [LARGE SCALE GENOMIC DNA]</scope>
    <source>
        <strain evidence="3 4">MS-1</strain>
    </source>
</reference>
<keyword evidence="4" id="KW-1185">Reference proteome</keyword>
<feature type="domain" description="DUF362" evidence="2">
    <location>
        <begin position="90"/>
        <end position="306"/>
    </location>
</feature>
<protein>
    <submittedName>
        <fullName evidence="3">Tat (Twin-arginine translocation) pathway signal sequence</fullName>
    </submittedName>
</protein>
<sequence length="352" mass="37259">MGEKRERTPLTRRGFIKTSVAAGGVLLASNLIPLAACSANSRREEEPEENGGLTNTPSGEAATVYMLTEISPDSLLRIYDALGRSASGKVAVKLSTGEPGGNNYLKPALIGDLVRKVNGTIIECNTAYAGGRSDTEAHRKAVADHGFTAIADVDIMDSAGEISLPVKGGKHLTEDIVGANYANYDFTVVLSHFKGHAMGGFGGAIKNISIGIASASGKAWIHSAGKTRNAGEMWGNLPEQDIFLESMAEAAKAVVDHCGDNILYISVMNNLSVDCDCDSHPADPQMADIGILASLDPVALDKACVDMVYNSPDEGRSHLIERMESRHGIHTLEHAEAIGIGSQKYNLVRLDA</sequence>
<dbReference type="Pfam" id="PF04015">
    <property type="entry name" value="DUF362"/>
    <property type="match status" value="1"/>
</dbReference>
<dbReference type="PATRIC" id="fig|1203610.3.peg.4051"/>
<evidence type="ECO:0000313" key="4">
    <source>
        <dbReference type="Proteomes" id="UP000033035"/>
    </source>
</evidence>
<dbReference type="RefSeq" id="WP_028729488.1">
    <property type="nucleotide sequence ID" value="NZ_KE386763.1"/>
</dbReference>
<organism evidence="3 4">
    <name type="scientific">Parabacteroides gordonii MS-1 = DSM 23371</name>
    <dbReference type="NCBI Taxonomy" id="1203610"/>
    <lineage>
        <taxon>Bacteria</taxon>
        <taxon>Pseudomonadati</taxon>
        <taxon>Bacteroidota</taxon>
        <taxon>Bacteroidia</taxon>
        <taxon>Bacteroidales</taxon>
        <taxon>Tannerellaceae</taxon>
        <taxon>Parabacteroides</taxon>
    </lineage>
</organism>
<feature type="region of interest" description="Disordered" evidence="1">
    <location>
        <begin position="39"/>
        <end position="58"/>
    </location>
</feature>
<dbReference type="EMBL" id="AQHW01000020">
    <property type="protein sequence ID" value="KKB50439.1"/>
    <property type="molecule type" value="Genomic_DNA"/>
</dbReference>
<dbReference type="InterPro" id="IPR019546">
    <property type="entry name" value="TAT_signal_bac_arc"/>
</dbReference>
<gene>
    <name evidence="3" type="ORF">HMPREF1536_03975</name>
</gene>
<dbReference type="NCBIfam" id="TIGR01409">
    <property type="entry name" value="TAT_signal_seq"/>
    <property type="match status" value="1"/>
</dbReference>
<proteinExistence type="predicted"/>
<dbReference type="InterPro" id="IPR007160">
    <property type="entry name" value="DUF362"/>
</dbReference>
<accession>A0A0F5IXX5</accession>
<dbReference type="AlphaFoldDB" id="A0A0F5IXX5"/>
<dbReference type="Proteomes" id="UP000033035">
    <property type="component" value="Unassembled WGS sequence"/>
</dbReference>
<comment type="caution">
    <text evidence="3">The sequence shown here is derived from an EMBL/GenBank/DDBJ whole genome shotgun (WGS) entry which is preliminary data.</text>
</comment>
<dbReference type="PROSITE" id="PS51318">
    <property type="entry name" value="TAT"/>
    <property type="match status" value="1"/>
</dbReference>
<evidence type="ECO:0000313" key="3">
    <source>
        <dbReference type="EMBL" id="KKB50439.1"/>
    </source>
</evidence>
<evidence type="ECO:0000259" key="2">
    <source>
        <dbReference type="Pfam" id="PF04015"/>
    </source>
</evidence>
<evidence type="ECO:0000256" key="1">
    <source>
        <dbReference type="SAM" id="MobiDB-lite"/>
    </source>
</evidence>